<dbReference type="EMBL" id="BKCJ010001725">
    <property type="protein sequence ID" value="GEU43551.1"/>
    <property type="molecule type" value="Genomic_DNA"/>
</dbReference>
<dbReference type="AlphaFoldDB" id="A0A6L2K2E3"/>
<sequence>MMNSGSGNVDQVAVGVVDESDIDFESWINELKSDDSLEFVLTSSVDTTTSNLDYSSQPITSSINGGTSLISGSENQSQGGMNQEMSRMTPSNSTATLQISGPVLYAAPSLVSNHLAHSCQSVRTTDYPQYHSVQPTPTNQNLLLRQQQIQKIKESYSNDLLKMHNNATYLCSKATTLQASEEYQKVQTYLAKMIGFLCISHIDFIPKHDESVYNSMTLIVNYVHYFRSKNSGTCHKHAQLNWSPVPSQQVSGPESNMVIRKRKTYSRRPVEHYGRMPCLDIDISSRTGVQQKSENQLQINGSLKAPSSSVLSTSQQINLEKLKQPMQKTNERRKCIVRHGMSPLSSGLLDHCPSPQLSLPSTVKQITRKTSSPQWSPLSIPSTVNHVLTPESIARSTFILGNSSNSSPLDKQSSSISALFNVESQEHEIPKSLEDVNHHLIEVVEPVSSKAMVSSLDIQSVVNSMESIPDDELDNLLASVGFATPAQFPSSDAWREYAFRQIQKIKESYSNDLLKMHNNATYLCSKATTLQASEEYQKVQTYLAKMIGFLCISHIDFIPKHDESVYNSMTLIVNYVHYFRSKNSGTCHKHAQLNWSPVPSQQVSGPESNMVIRKRKTYSRRPVEHYGRMPCLDIDISSRTGVQQKSENQLQINGSLKAPSSSVLSTSQQINLEKLKQPMQKTNERRKCIVRHGMSPLSSGLLDHCPSPQLSLPSTVKQITRKTSSPQWSPLSIPSTVNHVLTPESIARSTFILGNSSNSSPLDKQSSSISALFNVESQEHEIPKSLEDVNHHLIEVVEPVSSKAMVSSLDIQSVVNSMESIPDDELDNLLGAYEDTELSFMQETKNDSTHTIKCDHEQILSCDLDILHAQTSTNKRRKIENNYGTIVDEIKEINSKLVETSLDVVSDTFIDTLSKTGVSSGTIVKCSYKNVCIPEVNSSPGVVYYDKTPEFFVQLLVPAEYPASPPRIFKSGFNVLSEPLKKPYEEMLYKFDLSLHELPKQNSLGEIARKWDSCVRGVLLEFVHKNSIGLSSRCGKWGNSSSGSN</sequence>
<comment type="caution">
    <text evidence="1">The sequence shown here is derived from an EMBL/GenBank/DDBJ whole genome shotgun (WGS) entry which is preliminary data.</text>
</comment>
<dbReference type="PANTHER" id="PTHR33137:SF44">
    <property type="entry name" value="MEDIATOR COMPLEX SUBUNIT 15 KIX DOMAIN-CONTAINING PROTEIN"/>
    <property type="match status" value="1"/>
</dbReference>
<gene>
    <name evidence="1" type="ORF">Tci_015529</name>
</gene>
<dbReference type="GO" id="GO:0031490">
    <property type="term" value="F:chromatin DNA binding"/>
    <property type="evidence" value="ECO:0007669"/>
    <property type="project" value="InterPro"/>
</dbReference>
<reference evidence="1" key="1">
    <citation type="journal article" date="2019" name="Sci. Rep.">
        <title>Draft genome of Tanacetum cinerariifolium, the natural source of mosquito coil.</title>
        <authorList>
            <person name="Yamashiro T."/>
            <person name="Shiraishi A."/>
            <person name="Satake H."/>
            <person name="Nakayama K."/>
        </authorList>
    </citation>
    <scope>NUCLEOTIDE SEQUENCE</scope>
</reference>
<protein>
    <submittedName>
        <fullName evidence="1">Uncharacterized protein</fullName>
    </submittedName>
</protein>
<organism evidence="1">
    <name type="scientific">Tanacetum cinerariifolium</name>
    <name type="common">Dalmatian daisy</name>
    <name type="synonym">Chrysanthemum cinerariifolium</name>
    <dbReference type="NCBI Taxonomy" id="118510"/>
    <lineage>
        <taxon>Eukaryota</taxon>
        <taxon>Viridiplantae</taxon>
        <taxon>Streptophyta</taxon>
        <taxon>Embryophyta</taxon>
        <taxon>Tracheophyta</taxon>
        <taxon>Spermatophyta</taxon>
        <taxon>Magnoliopsida</taxon>
        <taxon>eudicotyledons</taxon>
        <taxon>Gunneridae</taxon>
        <taxon>Pentapetalae</taxon>
        <taxon>asterids</taxon>
        <taxon>campanulids</taxon>
        <taxon>Asterales</taxon>
        <taxon>Asteraceae</taxon>
        <taxon>Asteroideae</taxon>
        <taxon>Anthemideae</taxon>
        <taxon>Anthemidinae</taxon>
        <taxon>Tanacetum</taxon>
    </lineage>
</organism>
<evidence type="ECO:0000313" key="1">
    <source>
        <dbReference type="EMBL" id="GEU43551.1"/>
    </source>
</evidence>
<dbReference type="GO" id="GO:0003713">
    <property type="term" value="F:transcription coactivator activity"/>
    <property type="evidence" value="ECO:0007669"/>
    <property type="project" value="InterPro"/>
</dbReference>
<accession>A0A6L2K2E3</accession>
<name>A0A6L2K2E3_TANCI</name>
<proteinExistence type="predicted"/>
<dbReference type="InterPro" id="IPR044661">
    <property type="entry name" value="MED15a/b/c-like"/>
</dbReference>
<dbReference type="PANTHER" id="PTHR33137">
    <property type="entry name" value="MEDIATOR OF RNA POLYMERASE II TRANSCRIPTION SUBUNIT 15A-RELATED"/>
    <property type="match status" value="1"/>
</dbReference>